<dbReference type="Proteomes" id="UP000239747">
    <property type="component" value="Unassembled WGS sequence"/>
</dbReference>
<evidence type="ECO:0008006" key="4">
    <source>
        <dbReference type="Google" id="ProtNLM"/>
    </source>
</evidence>
<evidence type="ECO:0000313" key="2">
    <source>
        <dbReference type="EMBL" id="PQJ33153.1"/>
    </source>
</evidence>
<protein>
    <recommendedName>
        <fullName evidence="4">DUF4270 domain-containing protein</fullName>
    </recommendedName>
</protein>
<feature type="chain" id="PRO_5015714552" description="DUF4270 domain-containing protein" evidence="1">
    <location>
        <begin position="23"/>
        <end position="528"/>
    </location>
</feature>
<dbReference type="InterPro" id="IPR025366">
    <property type="entry name" value="DUF4270"/>
</dbReference>
<gene>
    <name evidence="2" type="ORF">BST92_05215</name>
</gene>
<accession>A0A2S7UFU2</accession>
<comment type="caution">
    <text evidence="2">The sequence shown here is derived from an EMBL/GenBank/DDBJ whole genome shotgun (WGS) entry which is preliminary data.</text>
</comment>
<keyword evidence="3" id="KW-1185">Reference proteome</keyword>
<dbReference type="AlphaFoldDB" id="A0A2S7UFU2"/>
<sequence>MSKMKRFALNASVIAGVILGLAACDNELNTIGSDILGADQLNDRIKKQDFDVVAFNEVLGPVQTNNFGSMPLGSYTDPVYGRTDYSFVSQLDLPTSNPSFGIDPVLDSVVINLPYFSTATDFDGEATTYEVDSLYGTEAITLQIYRNNFLLNDFDINDVTSQAVYYSDLGQVIDAQKGALILDHSFYPDSREVIIQSVDEDGEESEIERLSPRLRVQLDRTYWQNVIIDAAGTTGLSSNNNFRNYFRGLYFKVSSITGQGHLSLIDIENATVDFYLKINVQDVSDLDNDGDTDEVNIIDTEFTLSFGGNNVSLFDNSLRDTALTTIIQGADDSSLGEERLYLKGGSGSLVLIDLFGPDLDMNGEADALTEIIANQWIINDASLTFYVDQSAVNAGSTEPERIIIYNYDDNAVLVDYIFDQAADKSGHLGVLERLDIDDGSSQGVKYRVRLTDHITSVLNGDIENVRLAVAVTRNVNSISTSKVKNPNIVDEILTGSAISHEGTILHGNLSSDADKRLKLEIYYSETTN</sequence>
<evidence type="ECO:0000313" key="3">
    <source>
        <dbReference type="Proteomes" id="UP000239747"/>
    </source>
</evidence>
<feature type="signal peptide" evidence="1">
    <location>
        <begin position="1"/>
        <end position="22"/>
    </location>
</feature>
<proteinExistence type="predicted"/>
<name>A0A2S7UFU2_9FLAO</name>
<dbReference type="EMBL" id="MTPW01000001">
    <property type="protein sequence ID" value="PQJ33153.1"/>
    <property type="molecule type" value="Genomic_DNA"/>
</dbReference>
<keyword evidence="1" id="KW-0732">Signal</keyword>
<dbReference type="PROSITE" id="PS51257">
    <property type="entry name" value="PROKAR_LIPOPROTEIN"/>
    <property type="match status" value="1"/>
</dbReference>
<reference evidence="2 3" key="1">
    <citation type="submission" date="2017-01" db="EMBL/GenBank/DDBJ databases">
        <title>Trade-off between light-utilization and light-protection in marine flavobacteria.</title>
        <authorList>
            <person name="Kumagai Y."/>
            <person name="Yoshizawa S."/>
            <person name="Kogure K."/>
            <person name="Iwasaki W."/>
        </authorList>
    </citation>
    <scope>NUCLEOTIDE SEQUENCE [LARGE SCALE GENOMIC DNA]</scope>
    <source>
        <strain evidence="2 3">KCTC 32109</strain>
    </source>
</reference>
<evidence type="ECO:0000256" key="1">
    <source>
        <dbReference type="SAM" id="SignalP"/>
    </source>
</evidence>
<organism evidence="2 3">
    <name type="scientific">Nonlabens arenilitoris</name>
    <dbReference type="NCBI Taxonomy" id="1217969"/>
    <lineage>
        <taxon>Bacteria</taxon>
        <taxon>Pseudomonadati</taxon>
        <taxon>Bacteroidota</taxon>
        <taxon>Flavobacteriia</taxon>
        <taxon>Flavobacteriales</taxon>
        <taxon>Flavobacteriaceae</taxon>
        <taxon>Nonlabens</taxon>
    </lineage>
</organism>
<dbReference type="Pfam" id="PF14092">
    <property type="entry name" value="DUF4270"/>
    <property type="match status" value="1"/>
</dbReference>